<feature type="region of interest" description="Disordered" evidence="1">
    <location>
        <begin position="1"/>
        <end position="22"/>
    </location>
</feature>
<evidence type="ECO:0000313" key="4">
    <source>
        <dbReference type="EMBL" id="SDX93819.1"/>
    </source>
</evidence>
<gene>
    <name evidence="3" type="ORF">GCM10008024_40880</name>
    <name evidence="4" type="ORF">SAMN05444006_1482</name>
</gene>
<dbReference type="AlphaFoldDB" id="A0AAN4UVP6"/>
<sequence>MSRSRIDLPPESDPAATHTSEAREERRNYYLGYVLALVLTLPVFAITGFHLLPTKEIYWVAGAAALVQMVVHFRYFLNIRFKGQTREDLHLILFTTLILGLMVGGTIWILFNLAGRM</sequence>
<evidence type="ECO:0000256" key="1">
    <source>
        <dbReference type="SAM" id="MobiDB-lite"/>
    </source>
</evidence>
<dbReference type="GO" id="GO:0005886">
    <property type="term" value="C:plasma membrane"/>
    <property type="evidence" value="ECO:0007669"/>
    <property type="project" value="TreeGrafter"/>
</dbReference>
<proteinExistence type="predicted"/>
<dbReference type="PANTHER" id="PTHR36835:SF1">
    <property type="entry name" value="CYTOCHROME BO(3) UBIQUINOL OXIDASE SUBUNIT 4"/>
    <property type="match status" value="1"/>
</dbReference>
<organism evidence="3 6">
    <name type="scientific">Allgaiera indica</name>
    <dbReference type="NCBI Taxonomy" id="765699"/>
    <lineage>
        <taxon>Bacteria</taxon>
        <taxon>Pseudomonadati</taxon>
        <taxon>Pseudomonadota</taxon>
        <taxon>Alphaproteobacteria</taxon>
        <taxon>Rhodobacterales</taxon>
        <taxon>Paracoccaceae</taxon>
        <taxon>Allgaiera</taxon>
    </lineage>
</organism>
<dbReference type="GO" id="GO:0009486">
    <property type="term" value="F:cytochrome bo3 ubiquinol oxidase activity"/>
    <property type="evidence" value="ECO:0007669"/>
    <property type="project" value="TreeGrafter"/>
</dbReference>
<protein>
    <submittedName>
        <fullName evidence="4">Cytochrome o ubiquinol oxidase operon protein cyoD</fullName>
    </submittedName>
</protein>
<reference evidence="4 5" key="2">
    <citation type="submission" date="2016-10" db="EMBL/GenBank/DDBJ databases">
        <authorList>
            <person name="Varghese N."/>
            <person name="Submissions S."/>
        </authorList>
    </citation>
    <scope>NUCLEOTIDE SEQUENCE [LARGE SCALE GENOMIC DNA]</scope>
    <source>
        <strain evidence="4 5">DSM 24802</strain>
    </source>
</reference>
<evidence type="ECO:0000256" key="2">
    <source>
        <dbReference type="SAM" id="Phobius"/>
    </source>
</evidence>
<dbReference type="GO" id="GO:0015078">
    <property type="term" value="F:proton transmembrane transporter activity"/>
    <property type="evidence" value="ECO:0007669"/>
    <property type="project" value="TreeGrafter"/>
</dbReference>
<dbReference type="PANTHER" id="PTHR36835">
    <property type="entry name" value="CYTOCHROME BO(3) UBIQUINOL OXIDASE SUBUNIT 4"/>
    <property type="match status" value="1"/>
</dbReference>
<feature type="transmembrane region" description="Helical" evidence="2">
    <location>
        <begin position="89"/>
        <end position="111"/>
    </location>
</feature>
<reference evidence="3" key="1">
    <citation type="journal article" date="2014" name="Int. J. Syst. Evol. Microbiol.">
        <title>Complete genome sequence of Corynebacterium casei LMG S-19264T (=DSM 44701T), isolated from a smear-ripened cheese.</title>
        <authorList>
            <consortium name="US DOE Joint Genome Institute (JGI-PGF)"/>
            <person name="Walter F."/>
            <person name="Albersmeier A."/>
            <person name="Kalinowski J."/>
            <person name="Ruckert C."/>
        </authorList>
    </citation>
    <scope>NUCLEOTIDE SEQUENCE</scope>
    <source>
        <strain evidence="3">CGMCC 1.10859</strain>
    </source>
</reference>
<keyword evidence="2" id="KW-0812">Transmembrane</keyword>
<feature type="transmembrane region" description="Helical" evidence="2">
    <location>
        <begin position="30"/>
        <end position="51"/>
    </location>
</feature>
<dbReference type="InterPro" id="IPR050968">
    <property type="entry name" value="Cytochrome_c_oxidase_bac_sub4"/>
</dbReference>
<dbReference type="EMBL" id="FNOB01000048">
    <property type="protein sequence ID" value="SDX93819.1"/>
    <property type="molecule type" value="Genomic_DNA"/>
</dbReference>
<keyword evidence="2" id="KW-1133">Transmembrane helix</keyword>
<dbReference type="GO" id="GO:0015990">
    <property type="term" value="P:electron transport coupled proton transport"/>
    <property type="evidence" value="ECO:0007669"/>
    <property type="project" value="TreeGrafter"/>
</dbReference>
<dbReference type="EMBL" id="BNAB01000044">
    <property type="protein sequence ID" value="GHE06466.1"/>
    <property type="molecule type" value="Genomic_DNA"/>
</dbReference>
<evidence type="ECO:0000313" key="6">
    <source>
        <dbReference type="Proteomes" id="UP000634647"/>
    </source>
</evidence>
<evidence type="ECO:0000313" key="3">
    <source>
        <dbReference type="EMBL" id="GHE06466.1"/>
    </source>
</evidence>
<dbReference type="Proteomes" id="UP000199541">
    <property type="component" value="Unassembled WGS sequence"/>
</dbReference>
<dbReference type="GO" id="GO:0009319">
    <property type="term" value="C:cytochrome o ubiquinol oxidase complex"/>
    <property type="evidence" value="ECO:0007669"/>
    <property type="project" value="TreeGrafter"/>
</dbReference>
<name>A0AAN4UVP6_9RHOB</name>
<reference evidence="3" key="3">
    <citation type="submission" date="2023-06" db="EMBL/GenBank/DDBJ databases">
        <authorList>
            <person name="Sun Q."/>
            <person name="Zhou Y."/>
        </authorList>
    </citation>
    <scope>NUCLEOTIDE SEQUENCE</scope>
    <source>
        <strain evidence="3">CGMCC 1.10859</strain>
    </source>
</reference>
<comment type="caution">
    <text evidence="3">The sequence shown here is derived from an EMBL/GenBank/DDBJ whole genome shotgun (WGS) entry which is preliminary data.</text>
</comment>
<dbReference type="GO" id="GO:0019646">
    <property type="term" value="P:aerobic electron transport chain"/>
    <property type="evidence" value="ECO:0007669"/>
    <property type="project" value="TreeGrafter"/>
</dbReference>
<dbReference type="Proteomes" id="UP000634647">
    <property type="component" value="Unassembled WGS sequence"/>
</dbReference>
<accession>A0AAN4UVP6</accession>
<keyword evidence="2" id="KW-0472">Membrane</keyword>
<keyword evidence="5" id="KW-1185">Reference proteome</keyword>
<dbReference type="RefSeq" id="WP_035841112.1">
    <property type="nucleotide sequence ID" value="NZ_BNAB01000044.1"/>
</dbReference>
<evidence type="ECO:0000313" key="5">
    <source>
        <dbReference type="Proteomes" id="UP000199541"/>
    </source>
</evidence>
<feature type="transmembrane region" description="Helical" evidence="2">
    <location>
        <begin position="57"/>
        <end position="77"/>
    </location>
</feature>